<keyword evidence="2 5" id="KW-0479">Metal-binding</keyword>
<dbReference type="PROSITE" id="PS00059">
    <property type="entry name" value="ADH_ZINC"/>
    <property type="match status" value="1"/>
</dbReference>
<keyword evidence="4" id="KW-0560">Oxidoreductase</keyword>
<dbReference type="GO" id="GO:0008270">
    <property type="term" value="F:zinc ion binding"/>
    <property type="evidence" value="ECO:0007669"/>
    <property type="project" value="InterPro"/>
</dbReference>
<dbReference type="InterPro" id="IPR013149">
    <property type="entry name" value="ADH-like_C"/>
</dbReference>
<dbReference type="Pfam" id="PF08240">
    <property type="entry name" value="ADH_N"/>
    <property type="match status" value="1"/>
</dbReference>
<proteinExistence type="inferred from homology"/>
<dbReference type="InterPro" id="IPR002328">
    <property type="entry name" value="ADH_Zn_CS"/>
</dbReference>
<dbReference type="InterPro" id="IPR013154">
    <property type="entry name" value="ADH-like_N"/>
</dbReference>
<dbReference type="FunFam" id="3.40.50.720:FF:000022">
    <property type="entry name" value="Cinnamyl alcohol dehydrogenase"/>
    <property type="match status" value="1"/>
</dbReference>
<dbReference type="GO" id="GO:0016616">
    <property type="term" value="F:oxidoreductase activity, acting on the CH-OH group of donors, NAD or NADP as acceptor"/>
    <property type="evidence" value="ECO:0007669"/>
    <property type="project" value="InterPro"/>
</dbReference>
<evidence type="ECO:0000256" key="5">
    <source>
        <dbReference type="RuleBase" id="RU361277"/>
    </source>
</evidence>
<dbReference type="Gene3D" id="3.40.50.720">
    <property type="entry name" value="NAD(P)-binding Rossmann-like Domain"/>
    <property type="match status" value="1"/>
</dbReference>
<dbReference type="InterPro" id="IPR036291">
    <property type="entry name" value="NAD(P)-bd_dom_sf"/>
</dbReference>
<comment type="cofactor">
    <cofactor evidence="1 5">
        <name>Zn(2+)</name>
        <dbReference type="ChEBI" id="CHEBI:29105"/>
    </cofactor>
</comment>
<sequence length="361" mass="38019">MSDETVGSWVGLDAAGVTGGLQFQQVTPKAWDEDDVDVKIMYCGICASDYGVLKGEYAPLEPRVGGHEIVGEVVRVGPKVANLKVGDMVGVGWQCDACRECDLCKNKDDQYCAGITWTLGLKYGRGAAKGTMSHGGFAKMWRGASRYAVKLPASLDPGNAAPLLCAGVTVYSPMKTYGAGTTRKRVGVIGIGGLGHAAVLIAKAMGAQVTAISRGEAKKADALALGATTYISTGKDLKEDFKGHENSLDLIICTINPDVLPVADYLSLLAPKGLIVVVGIVLTPLAVPTIPLIIGGRGVVGSNIGSPEDIADLFALAAEKDIKLWVQRWNMDDINKAMVDFGDGKPNYRYVLVNTDNGGKM</sequence>
<dbReference type="CDD" id="cd05283">
    <property type="entry name" value="CAD1"/>
    <property type="match status" value="1"/>
</dbReference>
<dbReference type="InterPro" id="IPR047109">
    <property type="entry name" value="CAD-like"/>
</dbReference>
<keyword evidence="3 5" id="KW-0862">Zinc</keyword>
<feature type="domain" description="Enoyl reductase (ER)" evidence="6">
    <location>
        <begin position="16"/>
        <end position="352"/>
    </location>
</feature>
<evidence type="ECO:0000256" key="2">
    <source>
        <dbReference type="ARBA" id="ARBA00022723"/>
    </source>
</evidence>
<dbReference type="PANTHER" id="PTHR42683">
    <property type="entry name" value="ALDEHYDE REDUCTASE"/>
    <property type="match status" value="1"/>
</dbReference>
<keyword evidence="8" id="KW-1185">Reference proteome</keyword>
<comment type="similarity">
    <text evidence="5">Belongs to the zinc-containing alcohol dehydrogenase family.</text>
</comment>
<dbReference type="SMART" id="SM00829">
    <property type="entry name" value="PKS_ER"/>
    <property type="match status" value="1"/>
</dbReference>
<dbReference type="EMBL" id="RSCE01000006">
    <property type="protein sequence ID" value="RSH81989.1"/>
    <property type="molecule type" value="Genomic_DNA"/>
</dbReference>
<evidence type="ECO:0000256" key="3">
    <source>
        <dbReference type="ARBA" id="ARBA00022833"/>
    </source>
</evidence>
<evidence type="ECO:0000313" key="7">
    <source>
        <dbReference type="EMBL" id="RSH81989.1"/>
    </source>
</evidence>
<dbReference type="RefSeq" id="XP_028476444.1">
    <property type="nucleotide sequence ID" value="XM_028623511.1"/>
</dbReference>
<dbReference type="Gene3D" id="3.90.180.10">
    <property type="entry name" value="Medium-chain alcohol dehydrogenases, catalytic domain"/>
    <property type="match status" value="1"/>
</dbReference>
<evidence type="ECO:0000256" key="1">
    <source>
        <dbReference type="ARBA" id="ARBA00001947"/>
    </source>
</evidence>
<name>A0A427XT19_9TREE</name>
<dbReference type="SUPFAM" id="SSF50129">
    <property type="entry name" value="GroES-like"/>
    <property type="match status" value="1"/>
</dbReference>
<dbReference type="Proteomes" id="UP000279236">
    <property type="component" value="Unassembled WGS sequence"/>
</dbReference>
<organism evidence="7 8">
    <name type="scientific">Apiotrichum porosum</name>
    <dbReference type="NCBI Taxonomy" id="105984"/>
    <lineage>
        <taxon>Eukaryota</taxon>
        <taxon>Fungi</taxon>
        <taxon>Dikarya</taxon>
        <taxon>Basidiomycota</taxon>
        <taxon>Agaricomycotina</taxon>
        <taxon>Tremellomycetes</taxon>
        <taxon>Trichosporonales</taxon>
        <taxon>Trichosporonaceae</taxon>
        <taxon>Apiotrichum</taxon>
    </lineage>
</organism>
<dbReference type="STRING" id="105984.A0A427XT19"/>
<accession>A0A427XT19</accession>
<dbReference type="Pfam" id="PF00107">
    <property type="entry name" value="ADH_zinc_N"/>
    <property type="match status" value="1"/>
</dbReference>
<comment type="caution">
    <text evidence="7">The sequence shown here is derived from an EMBL/GenBank/DDBJ whole genome shotgun (WGS) entry which is preliminary data.</text>
</comment>
<evidence type="ECO:0000256" key="4">
    <source>
        <dbReference type="ARBA" id="ARBA00023002"/>
    </source>
</evidence>
<dbReference type="SUPFAM" id="SSF51735">
    <property type="entry name" value="NAD(P)-binding Rossmann-fold domains"/>
    <property type="match status" value="1"/>
</dbReference>
<reference evidence="7 8" key="1">
    <citation type="submission" date="2018-11" db="EMBL/GenBank/DDBJ databases">
        <title>Genome sequence of Apiotrichum porosum DSM 27194.</title>
        <authorList>
            <person name="Aliyu H."/>
            <person name="Gorte O."/>
            <person name="Ochsenreither K."/>
        </authorList>
    </citation>
    <scope>NUCLEOTIDE SEQUENCE [LARGE SCALE GENOMIC DNA]</scope>
    <source>
        <strain evidence="7 8">DSM 27194</strain>
    </source>
</reference>
<dbReference type="InterPro" id="IPR020843">
    <property type="entry name" value="ER"/>
</dbReference>
<dbReference type="GeneID" id="39592734"/>
<dbReference type="InterPro" id="IPR011032">
    <property type="entry name" value="GroES-like_sf"/>
</dbReference>
<gene>
    <name evidence="7" type="ORF">EHS24_008191</name>
</gene>
<dbReference type="AlphaFoldDB" id="A0A427XT19"/>
<dbReference type="OrthoDB" id="1879366at2759"/>
<protein>
    <recommendedName>
        <fullName evidence="6">Enoyl reductase (ER) domain-containing protein</fullName>
    </recommendedName>
</protein>
<evidence type="ECO:0000313" key="8">
    <source>
        <dbReference type="Proteomes" id="UP000279236"/>
    </source>
</evidence>
<evidence type="ECO:0000259" key="6">
    <source>
        <dbReference type="SMART" id="SM00829"/>
    </source>
</evidence>